<proteinExistence type="predicted"/>
<evidence type="ECO:0000313" key="1">
    <source>
        <dbReference type="EMBL" id="EHK63464.1"/>
    </source>
</evidence>
<accession>H0FE18</accession>
<dbReference type="eggNOG" id="ENOG502ZEEF">
    <property type="taxonomic scope" value="Bacteria"/>
</dbReference>
<dbReference type="STRING" id="477184.KYC_25148"/>
<dbReference type="EMBL" id="AGUF01000080">
    <property type="protein sequence ID" value="EHK63464.1"/>
    <property type="molecule type" value="Genomic_DNA"/>
</dbReference>
<gene>
    <name evidence="1" type="ORF">KYC_25148</name>
</gene>
<keyword evidence="2" id="KW-1185">Reference proteome</keyword>
<dbReference type="AlphaFoldDB" id="H0FE18"/>
<organism evidence="1 2">
    <name type="scientific">Achromobacter arsenitoxydans SY8</name>
    <dbReference type="NCBI Taxonomy" id="477184"/>
    <lineage>
        <taxon>Bacteria</taxon>
        <taxon>Pseudomonadati</taxon>
        <taxon>Pseudomonadota</taxon>
        <taxon>Betaproteobacteria</taxon>
        <taxon>Burkholderiales</taxon>
        <taxon>Alcaligenaceae</taxon>
        <taxon>Achromobacter</taxon>
    </lineage>
</organism>
<comment type="caution">
    <text evidence="1">The sequence shown here is derived from an EMBL/GenBank/DDBJ whole genome shotgun (WGS) entry which is preliminary data.</text>
</comment>
<protein>
    <submittedName>
        <fullName evidence="1">Uncharacterized protein</fullName>
    </submittedName>
</protein>
<dbReference type="Proteomes" id="UP000003113">
    <property type="component" value="Unassembled WGS sequence"/>
</dbReference>
<sequence length="143" mass="16580">MLPKKRQRNVAEQNALLEARLLAEASFWREKDLPVALYEYGRANGIRWDAAIVLRLELNFPGMPEIWGELITDTERFIAFELETDETHQILRRVEAWRDITDEQNFVEHNPGFGKGFGAIAMRVRRELCGLRGSEHESSAEPR</sequence>
<evidence type="ECO:0000313" key="2">
    <source>
        <dbReference type="Proteomes" id="UP000003113"/>
    </source>
</evidence>
<name>H0FE18_9BURK</name>
<reference evidence="1 2" key="1">
    <citation type="journal article" date="2012" name="J. Bacteriol.">
        <title>Genome sequence of the highly efficient arsenite-oxidizing bacterium Achromobacter arsenitoxydans SY8.</title>
        <authorList>
            <person name="Li X."/>
            <person name="Hu Y."/>
            <person name="Gong J."/>
            <person name="Lin Y."/>
            <person name="Johnstone L."/>
            <person name="Rensing C."/>
            <person name="Wang G."/>
        </authorList>
    </citation>
    <scope>NUCLEOTIDE SEQUENCE [LARGE SCALE GENOMIC DNA]</scope>
    <source>
        <strain evidence="1 2">SY8</strain>
    </source>
</reference>